<dbReference type="Gene3D" id="1.10.510.10">
    <property type="entry name" value="Transferase(Phosphotransferase) domain 1"/>
    <property type="match status" value="1"/>
</dbReference>
<proteinExistence type="inferred from homology"/>
<evidence type="ECO:0000313" key="15">
    <source>
        <dbReference type="EMBL" id="KAF2293994.1"/>
    </source>
</evidence>
<dbReference type="EC" id="2.7.11.25" evidence="2"/>
<evidence type="ECO:0000256" key="10">
    <source>
        <dbReference type="PROSITE-ProRule" id="PRU00104"/>
    </source>
</evidence>
<dbReference type="EMBL" id="JAAGAX010000013">
    <property type="protein sequence ID" value="KAF2293994.1"/>
    <property type="molecule type" value="Genomic_DNA"/>
</dbReference>
<dbReference type="SUPFAM" id="SSF54236">
    <property type="entry name" value="Ubiquitin-like"/>
    <property type="match status" value="1"/>
</dbReference>
<dbReference type="InterPro" id="IPR000569">
    <property type="entry name" value="HECT_dom"/>
</dbReference>
<dbReference type="Pfam" id="PF00240">
    <property type="entry name" value="ubiquitin"/>
    <property type="match status" value="1"/>
</dbReference>
<dbReference type="Pfam" id="PF00632">
    <property type="entry name" value="HECT"/>
    <property type="match status" value="1"/>
</dbReference>
<comment type="caution">
    <text evidence="10">Lacks conserved residue(s) required for the propagation of feature annotation.</text>
</comment>
<evidence type="ECO:0000256" key="3">
    <source>
        <dbReference type="ARBA" id="ARBA00022679"/>
    </source>
</evidence>
<dbReference type="Proteomes" id="UP000467840">
    <property type="component" value="Chromosome 7"/>
</dbReference>
<dbReference type="GO" id="GO:0004709">
    <property type="term" value="F:MAP kinase kinase kinase activity"/>
    <property type="evidence" value="ECO:0007669"/>
    <property type="project" value="UniProtKB-EC"/>
</dbReference>
<dbReference type="InterPro" id="IPR050538">
    <property type="entry name" value="MAP_kinase_kinase_kinase"/>
</dbReference>
<dbReference type="InterPro" id="IPR000719">
    <property type="entry name" value="Prot_kinase_dom"/>
</dbReference>
<sequence length="582" mass="67070">MENRKSDSIRFFVQMPDGKALPCRRFESKMQVKAIHDAILWYCKIPVTGQKLYYKGEHLQRWQTLEDYSIQNGDCLELKLGFDDTSELLQEIHQMSSNICRMCLGEFLYGDTLLNHLITIENLLAIETKEESENLMSSYSVPATWLCFTDIADYSKGFLERRNLSVLRTIFRIRPSFFEMANTLNIVLNNAKEEDKSIVDLLSTDIKDVFGRLLDEMENNLRLIPQTARIFETSELKLEPLHFDCFEFSGKVIALALMHEVQVGVAFHRLFLLPLAGEEISVKDLRDANPSFYNNKAKHRFHDDDEILDDFINSMSEQISFSEGFDSVFGKSIDKLLMYRGIDVEDLNLVLKGDLNLGFNSGERTHVNHDNNENTTLNTCQINRQRLNITKSKWRKDRKKPLGGGISGKVYKGYADGGFFFAVKEIRIENKGEIDKIKQEVKLLCQFSHPNIVKYYGTEEDESKVNIFLELVSTGSLRKVYKSFELEESQVSHYTKQILEGLKYLHERKVVHRDIKCANILVDEKGYVKITDFGLTKVTGLIALLKSRYGKIDWIAPEVMNRTKSMDLKLIFGALAAPSWRC</sequence>
<dbReference type="PROSITE" id="PS00108">
    <property type="entry name" value="PROTEIN_KINASE_ST"/>
    <property type="match status" value="1"/>
</dbReference>
<keyword evidence="6 10" id="KW-0833">Ubl conjugation pathway</keyword>
<dbReference type="InterPro" id="IPR011009">
    <property type="entry name" value="Kinase-like_dom_sf"/>
</dbReference>
<dbReference type="Pfam" id="PF00069">
    <property type="entry name" value="Pkinase"/>
    <property type="match status" value="1"/>
</dbReference>
<keyword evidence="7 11" id="KW-0067">ATP-binding</keyword>
<feature type="domain" description="Ubiquitin-like" evidence="13">
    <location>
        <begin position="9"/>
        <end position="78"/>
    </location>
</feature>
<dbReference type="InterPro" id="IPR017441">
    <property type="entry name" value="Protein_kinase_ATP_BS"/>
</dbReference>
<dbReference type="PROSITE" id="PS50237">
    <property type="entry name" value="HECT"/>
    <property type="match status" value="1"/>
</dbReference>
<evidence type="ECO:0000256" key="8">
    <source>
        <dbReference type="ARBA" id="ARBA00047559"/>
    </source>
</evidence>
<dbReference type="PANTHER" id="PTHR48016">
    <property type="entry name" value="MAP KINASE KINASE KINASE SSK2-RELATED-RELATED"/>
    <property type="match status" value="1"/>
</dbReference>
<evidence type="ECO:0000313" key="16">
    <source>
        <dbReference type="Proteomes" id="UP000467840"/>
    </source>
</evidence>
<evidence type="ECO:0000256" key="4">
    <source>
        <dbReference type="ARBA" id="ARBA00022741"/>
    </source>
</evidence>
<evidence type="ECO:0000256" key="7">
    <source>
        <dbReference type="ARBA" id="ARBA00022840"/>
    </source>
</evidence>
<dbReference type="InterPro" id="IPR035983">
    <property type="entry name" value="Hect_E3_ubiquitin_ligase"/>
</dbReference>
<dbReference type="InterPro" id="IPR008271">
    <property type="entry name" value="Ser/Thr_kinase_AS"/>
</dbReference>
<accession>A0A6A6KZJ1</accession>
<dbReference type="SMART" id="SM00220">
    <property type="entry name" value="S_TKc"/>
    <property type="match status" value="1"/>
</dbReference>
<keyword evidence="16" id="KW-1185">Reference proteome</keyword>
<dbReference type="GO" id="GO:0005737">
    <property type="term" value="C:cytoplasm"/>
    <property type="evidence" value="ECO:0007669"/>
    <property type="project" value="TreeGrafter"/>
</dbReference>
<evidence type="ECO:0000259" key="14">
    <source>
        <dbReference type="PROSITE" id="PS50237"/>
    </source>
</evidence>
<dbReference type="CDD" id="cd17039">
    <property type="entry name" value="Ubl_ubiquitin_like"/>
    <property type="match status" value="1"/>
</dbReference>
<comment type="caution">
    <text evidence="15">The sequence shown here is derived from an EMBL/GenBank/DDBJ whole genome shotgun (WGS) entry which is preliminary data.</text>
</comment>
<dbReference type="PROSITE" id="PS50053">
    <property type="entry name" value="UBIQUITIN_2"/>
    <property type="match status" value="1"/>
</dbReference>
<dbReference type="PROSITE" id="PS00107">
    <property type="entry name" value="PROTEIN_KINASE_ATP"/>
    <property type="match status" value="1"/>
</dbReference>
<dbReference type="InterPro" id="IPR000626">
    <property type="entry name" value="Ubiquitin-like_dom"/>
</dbReference>
<keyword evidence="3" id="KW-0808">Transferase</keyword>
<dbReference type="SUPFAM" id="SSF56112">
    <property type="entry name" value="Protein kinase-like (PK-like)"/>
    <property type="match status" value="1"/>
</dbReference>
<dbReference type="GO" id="GO:0004842">
    <property type="term" value="F:ubiquitin-protein transferase activity"/>
    <property type="evidence" value="ECO:0007669"/>
    <property type="project" value="InterPro"/>
</dbReference>
<evidence type="ECO:0000259" key="13">
    <source>
        <dbReference type="PROSITE" id="PS50053"/>
    </source>
</evidence>
<gene>
    <name evidence="15" type="ORF">GH714_006207</name>
</gene>
<name>A0A6A6KZJ1_HEVBR</name>
<evidence type="ECO:0000256" key="6">
    <source>
        <dbReference type="ARBA" id="ARBA00022786"/>
    </source>
</evidence>
<comment type="catalytic activity">
    <reaction evidence="9">
        <text>L-seryl-[protein] + ATP = O-phospho-L-seryl-[protein] + ADP + H(+)</text>
        <dbReference type="Rhea" id="RHEA:17989"/>
        <dbReference type="Rhea" id="RHEA-COMP:9863"/>
        <dbReference type="Rhea" id="RHEA-COMP:11604"/>
        <dbReference type="ChEBI" id="CHEBI:15378"/>
        <dbReference type="ChEBI" id="CHEBI:29999"/>
        <dbReference type="ChEBI" id="CHEBI:30616"/>
        <dbReference type="ChEBI" id="CHEBI:83421"/>
        <dbReference type="ChEBI" id="CHEBI:456216"/>
        <dbReference type="EC" id="2.7.11.25"/>
    </reaction>
</comment>
<dbReference type="PANTHER" id="PTHR48016:SF61">
    <property type="entry name" value="PROTEIN KINASE DOMAIN-CONTAINING PROTEIN"/>
    <property type="match status" value="1"/>
</dbReference>
<evidence type="ECO:0000259" key="12">
    <source>
        <dbReference type="PROSITE" id="PS50011"/>
    </source>
</evidence>
<evidence type="ECO:0000256" key="1">
    <source>
        <dbReference type="ARBA" id="ARBA00006529"/>
    </source>
</evidence>
<feature type="binding site" evidence="11">
    <location>
        <position position="424"/>
    </location>
    <ligand>
        <name>ATP</name>
        <dbReference type="ChEBI" id="CHEBI:30616"/>
    </ligand>
</feature>
<dbReference type="InterPro" id="IPR029071">
    <property type="entry name" value="Ubiquitin-like_domsf"/>
</dbReference>
<evidence type="ECO:0000256" key="5">
    <source>
        <dbReference type="ARBA" id="ARBA00022777"/>
    </source>
</evidence>
<comment type="catalytic activity">
    <reaction evidence="8">
        <text>L-threonyl-[protein] + ATP = O-phospho-L-threonyl-[protein] + ADP + H(+)</text>
        <dbReference type="Rhea" id="RHEA:46608"/>
        <dbReference type="Rhea" id="RHEA-COMP:11060"/>
        <dbReference type="Rhea" id="RHEA-COMP:11605"/>
        <dbReference type="ChEBI" id="CHEBI:15378"/>
        <dbReference type="ChEBI" id="CHEBI:30013"/>
        <dbReference type="ChEBI" id="CHEBI:30616"/>
        <dbReference type="ChEBI" id="CHEBI:61977"/>
        <dbReference type="ChEBI" id="CHEBI:456216"/>
        <dbReference type="EC" id="2.7.11.25"/>
    </reaction>
</comment>
<evidence type="ECO:0000256" key="2">
    <source>
        <dbReference type="ARBA" id="ARBA00012406"/>
    </source>
</evidence>
<dbReference type="AlphaFoldDB" id="A0A6A6KZJ1"/>
<dbReference type="PROSITE" id="PS50011">
    <property type="entry name" value="PROTEIN_KINASE_DOM"/>
    <property type="match status" value="1"/>
</dbReference>
<keyword evidence="4 11" id="KW-0547">Nucleotide-binding</keyword>
<evidence type="ECO:0000256" key="11">
    <source>
        <dbReference type="PROSITE-ProRule" id="PRU10141"/>
    </source>
</evidence>
<dbReference type="Gene3D" id="3.10.20.90">
    <property type="entry name" value="Phosphatidylinositol 3-kinase Catalytic Subunit, Chain A, domain 1"/>
    <property type="match status" value="1"/>
</dbReference>
<feature type="domain" description="HECT" evidence="14">
    <location>
        <begin position="246"/>
        <end position="295"/>
    </location>
</feature>
<protein>
    <recommendedName>
        <fullName evidence="2">mitogen-activated protein kinase kinase kinase</fullName>
        <ecNumber evidence="2">2.7.11.25</ecNumber>
    </recommendedName>
</protein>
<evidence type="ECO:0000256" key="9">
    <source>
        <dbReference type="ARBA" id="ARBA00048329"/>
    </source>
</evidence>
<organism evidence="15 16">
    <name type="scientific">Hevea brasiliensis</name>
    <name type="common">Para rubber tree</name>
    <name type="synonym">Siphonia brasiliensis</name>
    <dbReference type="NCBI Taxonomy" id="3981"/>
    <lineage>
        <taxon>Eukaryota</taxon>
        <taxon>Viridiplantae</taxon>
        <taxon>Streptophyta</taxon>
        <taxon>Embryophyta</taxon>
        <taxon>Tracheophyta</taxon>
        <taxon>Spermatophyta</taxon>
        <taxon>Magnoliopsida</taxon>
        <taxon>eudicotyledons</taxon>
        <taxon>Gunneridae</taxon>
        <taxon>Pentapetalae</taxon>
        <taxon>rosids</taxon>
        <taxon>fabids</taxon>
        <taxon>Malpighiales</taxon>
        <taxon>Euphorbiaceae</taxon>
        <taxon>Crotonoideae</taxon>
        <taxon>Micrandreae</taxon>
        <taxon>Hevea</taxon>
    </lineage>
</organism>
<dbReference type="GO" id="GO:0005524">
    <property type="term" value="F:ATP binding"/>
    <property type="evidence" value="ECO:0007669"/>
    <property type="project" value="UniProtKB-UniRule"/>
</dbReference>
<dbReference type="SUPFAM" id="SSF56204">
    <property type="entry name" value="Hect, E3 ligase catalytic domain"/>
    <property type="match status" value="1"/>
</dbReference>
<dbReference type="Gene3D" id="3.30.2160.10">
    <property type="entry name" value="Hect, E3 ligase catalytic domain"/>
    <property type="match status" value="1"/>
</dbReference>
<keyword evidence="5" id="KW-0418">Kinase</keyword>
<dbReference type="Gene3D" id="3.90.1750.10">
    <property type="entry name" value="Hect, E3 ligase catalytic domains"/>
    <property type="match status" value="1"/>
</dbReference>
<comment type="similarity">
    <text evidence="1">Belongs to the protein kinase superfamily. STE Ser/Thr protein kinase family. MAP kinase kinase kinase subfamily.</text>
</comment>
<feature type="domain" description="Protein kinase" evidence="12">
    <location>
        <begin position="396"/>
        <end position="582"/>
    </location>
</feature>
<reference evidence="15 16" key="1">
    <citation type="journal article" date="2020" name="Mol. Plant">
        <title>The Chromosome-Based Rubber Tree Genome Provides New Insights into Spurge Genome Evolution and Rubber Biosynthesis.</title>
        <authorList>
            <person name="Liu J."/>
            <person name="Shi C."/>
            <person name="Shi C.C."/>
            <person name="Li W."/>
            <person name="Zhang Q.J."/>
            <person name="Zhang Y."/>
            <person name="Li K."/>
            <person name="Lu H.F."/>
            <person name="Shi C."/>
            <person name="Zhu S.T."/>
            <person name="Xiao Z.Y."/>
            <person name="Nan H."/>
            <person name="Yue Y."/>
            <person name="Zhu X.G."/>
            <person name="Wu Y."/>
            <person name="Hong X.N."/>
            <person name="Fan G.Y."/>
            <person name="Tong Y."/>
            <person name="Zhang D."/>
            <person name="Mao C.L."/>
            <person name="Liu Y.L."/>
            <person name="Hao S.J."/>
            <person name="Liu W.Q."/>
            <person name="Lv M.Q."/>
            <person name="Zhang H.B."/>
            <person name="Liu Y."/>
            <person name="Hu-Tang G.R."/>
            <person name="Wang J.P."/>
            <person name="Wang J.H."/>
            <person name="Sun Y.H."/>
            <person name="Ni S.B."/>
            <person name="Chen W.B."/>
            <person name="Zhang X.C."/>
            <person name="Jiao Y.N."/>
            <person name="Eichler E.E."/>
            <person name="Li G.H."/>
            <person name="Liu X."/>
            <person name="Gao L.Z."/>
        </authorList>
    </citation>
    <scope>NUCLEOTIDE SEQUENCE [LARGE SCALE GENOMIC DNA]</scope>
    <source>
        <strain evidence="16">cv. GT1</strain>
        <tissue evidence="15">Leaf</tissue>
    </source>
</reference>